<dbReference type="Proteomes" id="UP000703661">
    <property type="component" value="Unassembled WGS sequence"/>
</dbReference>
<gene>
    <name evidence="1" type="ORF">BGZ80_001172</name>
</gene>
<name>A0A9P6MSD9_9FUNG</name>
<evidence type="ECO:0000313" key="2">
    <source>
        <dbReference type="Proteomes" id="UP000703661"/>
    </source>
</evidence>
<comment type="caution">
    <text evidence="1">The sequence shown here is derived from an EMBL/GenBank/DDBJ whole genome shotgun (WGS) entry which is preliminary data.</text>
</comment>
<dbReference type="AlphaFoldDB" id="A0A9P6MSD9"/>
<proteinExistence type="predicted"/>
<dbReference type="EMBL" id="JAAAID010001261">
    <property type="protein sequence ID" value="KAG0010811.1"/>
    <property type="molecule type" value="Genomic_DNA"/>
</dbReference>
<sequence length="225" mass="23471">MSAVLAPAQSQVLIQGAVSGVESAVTNLTDADLADMGTALNFIIGTATERVHRCLSIGSHLRRRQRDSVEWMLFISIRLNTTLTDFIDFIQINIDSVPVVGPLIINPIITALKSEVVDLTDGFVDAVSGIISIFEGILAITNIVVPAGLYSPISNYLQNILKIPPGCGVQPAPCSSLIAIARMLADAVINLVSQIPPAGAAASAVLPGLIKGMFDAASLGSITAI</sequence>
<protein>
    <submittedName>
        <fullName evidence="1">Uncharacterized protein</fullName>
    </submittedName>
</protein>
<keyword evidence="2" id="KW-1185">Reference proteome</keyword>
<reference evidence="1" key="1">
    <citation type="journal article" date="2020" name="Fungal Divers.">
        <title>Resolving the Mortierellaceae phylogeny through synthesis of multi-gene phylogenetics and phylogenomics.</title>
        <authorList>
            <person name="Vandepol N."/>
            <person name="Liber J."/>
            <person name="Desiro A."/>
            <person name="Na H."/>
            <person name="Kennedy M."/>
            <person name="Barry K."/>
            <person name="Grigoriev I.V."/>
            <person name="Miller A.N."/>
            <person name="O'Donnell K."/>
            <person name="Stajich J.E."/>
            <person name="Bonito G."/>
        </authorList>
    </citation>
    <scope>NUCLEOTIDE SEQUENCE</scope>
    <source>
        <strain evidence="1">NRRL 2769</strain>
    </source>
</reference>
<evidence type="ECO:0000313" key="1">
    <source>
        <dbReference type="EMBL" id="KAG0010811.1"/>
    </source>
</evidence>
<organism evidence="1 2">
    <name type="scientific">Entomortierella chlamydospora</name>
    <dbReference type="NCBI Taxonomy" id="101097"/>
    <lineage>
        <taxon>Eukaryota</taxon>
        <taxon>Fungi</taxon>
        <taxon>Fungi incertae sedis</taxon>
        <taxon>Mucoromycota</taxon>
        <taxon>Mortierellomycotina</taxon>
        <taxon>Mortierellomycetes</taxon>
        <taxon>Mortierellales</taxon>
        <taxon>Mortierellaceae</taxon>
        <taxon>Entomortierella</taxon>
    </lineage>
</organism>
<accession>A0A9P6MSD9</accession>